<feature type="transmembrane region" description="Helical" evidence="1">
    <location>
        <begin position="277"/>
        <end position="295"/>
    </location>
</feature>
<feature type="transmembrane region" description="Helical" evidence="1">
    <location>
        <begin position="340"/>
        <end position="359"/>
    </location>
</feature>
<comment type="caution">
    <text evidence="3">The sequence shown here is derived from an EMBL/GenBank/DDBJ whole genome shotgun (WGS) entry which is preliminary data.</text>
</comment>
<feature type="domain" description="DUF418" evidence="2">
    <location>
        <begin position="228"/>
        <end position="382"/>
    </location>
</feature>
<gene>
    <name evidence="3" type="ORF">OEV82_10985</name>
</gene>
<accession>A0ABT2WH01</accession>
<feature type="transmembrane region" description="Helical" evidence="1">
    <location>
        <begin position="100"/>
        <end position="117"/>
    </location>
</feature>
<sequence>MKENPLQEDRIFSIDVLRGIALLGILFVNIFSFHTPYLYGDLSTFAKSPLDRWVFTMIDLFVQASFYPLFAMLFGYSFLLLKQKLDEKGGRFYTVTVRRMLILLIIGLIHATVVWAGDILVTYAVFGFLLIMFINLSAKVLTTISILLYTIPNLWLFYQMLPLATFISKNHISVYDESKAAEVTAVYQHGSFLEVTVQRLQDWYLETGSAFIMLMFMVFPLFLFGVSLAKTKRLVQNKKNDRFWSWVLIITLPTGLLLKLIPYIFEKNIATEHIQNVFGGSILTLTYISIIYLLCYKGKLADFFGMFRDVGKISLTNYLFQSILCSFIFYSYGLGLYGQISYTESTLLAGTIYLLQMVISRKWLNHYQMGPMEWIWRRFTYGNFSQIKKKGV</sequence>
<keyword evidence="1" id="KW-1133">Transmembrane helix</keyword>
<reference evidence="3 4" key="1">
    <citation type="submission" date="2022-10" db="EMBL/GenBank/DDBJ databases">
        <title>Description of Fervidibacillus gen. nov. in the family Fervidibacillaceae fam. nov. with two species, Fervidibacillus albus sp. nov., and Fervidibacillus halotolerans sp. nov., isolated from tidal flat sediments.</title>
        <authorList>
            <person name="Kwon K.K."/>
            <person name="Yang S.-H."/>
        </authorList>
    </citation>
    <scope>NUCLEOTIDE SEQUENCE [LARGE SCALE GENOMIC DNA]</scope>
    <source>
        <strain evidence="3 4">DSM 23332</strain>
    </source>
</reference>
<feature type="transmembrane region" description="Helical" evidence="1">
    <location>
        <begin position="315"/>
        <end position="334"/>
    </location>
</feature>
<dbReference type="PANTHER" id="PTHR30590">
    <property type="entry name" value="INNER MEMBRANE PROTEIN"/>
    <property type="match status" value="1"/>
</dbReference>
<dbReference type="InterPro" id="IPR007349">
    <property type="entry name" value="DUF418"/>
</dbReference>
<keyword evidence="1" id="KW-0472">Membrane</keyword>
<evidence type="ECO:0000313" key="3">
    <source>
        <dbReference type="EMBL" id="MCU9594963.1"/>
    </source>
</evidence>
<dbReference type="Pfam" id="PF04235">
    <property type="entry name" value="DUF418"/>
    <property type="match status" value="1"/>
</dbReference>
<feature type="transmembrane region" description="Helical" evidence="1">
    <location>
        <begin position="53"/>
        <end position="79"/>
    </location>
</feature>
<dbReference type="Proteomes" id="UP001208656">
    <property type="component" value="Unassembled WGS sequence"/>
</dbReference>
<dbReference type="PANTHER" id="PTHR30590:SF2">
    <property type="entry name" value="INNER MEMBRANE PROTEIN"/>
    <property type="match status" value="1"/>
</dbReference>
<keyword evidence="1" id="KW-0812">Transmembrane</keyword>
<dbReference type="InterPro" id="IPR052529">
    <property type="entry name" value="Bact_Transport_Assoc"/>
</dbReference>
<protein>
    <submittedName>
        <fullName evidence="3">DUF418 domain-containing protein</fullName>
    </submittedName>
</protein>
<evidence type="ECO:0000259" key="2">
    <source>
        <dbReference type="Pfam" id="PF04235"/>
    </source>
</evidence>
<dbReference type="EMBL" id="JAOUSE010000034">
    <property type="protein sequence ID" value="MCU9594963.1"/>
    <property type="molecule type" value="Genomic_DNA"/>
</dbReference>
<feature type="transmembrane region" description="Helical" evidence="1">
    <location>
        <begin position="146"/>
        <end position="167"/>
    </location>
</feature>
<proteinExistence type="predicted"/>
<organism evidence="3 4">
    <name type="scientific">Pallidibacillus thermolactis</name>
    <dbReference type="NCBI Taxonomy" id="251051"/>
    <lineage>
        <taxon>Bacteria</taxon>
        <taxon>Bacillati</taxon>
        <taxon>Bacillota</taxon>
        <taxon>Bacilli</taxon>
        <taxon>Bacillales</taxon>
        <taxon>Bacillaceae</taxon>
        <taxon>Pallidibacillus</taxon>
    </lineage>
</organism>
<dbReference type="RefSeq" id="WP_263061904.1">
    <property type="nucleotide sequence ID" value="NZ_JAOUSE010000034.1"/>
</dbReference>
<keyword evidence="4" id="KW-1185">Reference proteome</keyword>
<feature type="transmembrane region" description="Helical" evidence="1">
    <location>
        <begin position="123"/>
        <end position="141"/>
    </location>
</feature>
<evidence type="ECO:0000313" key="4">
    <source>
        <dbReference type="Proteomes" id="UP001208656"/>
    </source>
</evidence>
<feature type="transmembrane region" description="Helical" evidence="1">
    <location>
        <begin position="243"/>
        <end position="265"/>
    </location>
</feature>
<name>A0ABT2WH01_9BACI</name>
<feature type="transmembrane region" description="Helical" evidence="1">
    <location>
        <begin position="210"/>
        <end position="231"/>
    </location>
</feature>
<feature type="transmembrane region" description="Helical" evidence="1">
    <location>
        <begin position="12"/>
        <end position="33"/>
    </location>
</feature>
<evidence type="ECO:0000256" key="1">
    <source>
        <dbReference type="SAM" id="Phobius"/>
    </source>
</evidence>